<sequence length="371" mass="42081">MSNSRTAVNDHQHITPPSSFVDQPLTPPRTDEKPFTQAHRVISLFEAIRAGRHTNQGPWTEFVLAPGEYDELVRLLGRNEELLGYVKDKIRYDYDAIYHRLVVRMPTAVHELFVARVEDAIFSQLKSIRKGSDGAAAFARKIYPTRSTEIYLPVDDTTPDIKSKHEPDASFCHTDARYPGVIIEVAYSQKKKSLSRLAEDYLLDSDTGIQVVIGLDIEYGKKESRKATLSVWRTYVDENEIRVAPEVADEAFRNQQGDPTNHKGLRLQLKDFAYEELALRELGDTDLELVISTQQLCEYLHTAETRVARLESLGRPLIAPGLKKRKRSETPPDQITSGDEAKFAEQEQRAAKRVAQEDSNYEVSSFKSTSE</sequence>
<gene>
    <name evidence="2" type="ORF">P154DRAFT_625799</name>
</gene>
<evidence type="ECO:0000313" key="2">
    <source>
        <dbReference type="EMBL" id="KAF1992898.1"/>
    </source>
</evidence>
<reference evidence="2" key="1">
    <citation type="journal article" date="2020" name="Stud. Mycol.">
        <title>101 Dothideomycetes genomes: a test case for predicting lifestyles and emergence of pathogens.</title>
        <authorList>
            <person name="Haridas S."/>
            <person name="Albert R."/>
            <person name="Binder M."/>
            <person name="Bloem J."/>
            <person name="Labutti K."/>
            <person name="Salamov A."/>
            <person name="Andreopoulos B."/>
            <person name="Baker S."/>
            <person name="Barry K."/>
            <person name="Bills G."/>
            <person name="Bluhm B."/>
            <person name="Cannon C."/>
            <person name="Castanera R."/>
            <person name="Culley D."/>
            <person name="Daum C."/>
            <person name="Ezra D."/>
            <person name="Gonzalez J."/>
            <person name="Henrissat B."/>
            <person name="Kuo A."/>
            <person name="Liang C."/>
            <person name="Lipzen A."/>
            <person name="Lutzoni F."/>
            <person name="Magnuson J."/>
            <person name="Mondo S."/>
            <person name="Nolan M."/>
            <person name="Ohm R."/>
            <person name="Pangilinan J."/>
            <person name="Park H.-J."/>
            <person name="Ramirez L."/>
            <person name="Alfaro M."/>
            <person name="Sun H."/>
            <person name="Tritt A."/>
            <person name="Yoshinaga Y."/>
            <person name="Zwiers L.-H."/>
            <person name="Turgeon B."/>
            <person name="Goodwin S."/>
            <person name="Spatafora J."/>
            <person name="Crous P."/>
            <person name="Grigoriev I."/>
        </authorList>
    </citation>
    <scope>NUCLEOTIDE SEQUENCE</scope>
    <source>
        <strain evidence="2">CBS 123094</strain>
    </source>
</reference>
<evidence type="ECO:0000313" key="3">
    <source>
        <dbReference type="Proteomes" id="UP000799779"/>
    </source>
</evidence>
<accession>A0A6A5VW10</accession>
<organism evidence="2 3">
    <name type="scientific">Amniculicola lignicola CBS 123094</name>
    <dbReference type="NCBI Taxonomy" id="1392246"/>
    <lineage>
        <taxon>Eukaryota</taxon>
        <taxon>Fungi</taxon>
        <taxon>Dikarya</taxon>
        <taxon>Ascomycota</taxon>
        <taxon>Pezizomycotina</taxon>
        <taxon>Dothideomycetes</taxon>
        <taxon>Pleosporomycetidae</taxon>
        <taxon>Pleosporales</taxon>
        <taxon>Amniculicolaceae</taxon>
        <taxon>Amniculicola</taxon>
    </lineage>
</organism>
<dbReference type="EMBL" id="ML977757">
    <property type="protein sequence ID" value="KAF1992898.1"/>
    <property type="molecule type" value="Genomic_DNA"/>
</dbReference>
<feature type="compositionally biased region" description="Polar residues" evidence="1">
    <location>
        <begin position="357"/>
        <end position="371"/>
    </location>
</feature>
<proteinExistence type="predicted"/>
<feature type="region of interest" description="Disordered" evidence="1">
    <location>
        <begin position="1"/>
        <end position="33"/>
    </location>
</feature>
<protein>
    <submittedName>
        <fullName evidence="2">Uncharacterized protein</fullName>
    </submittedName>
</protein>
<feature type="region of interest" description="Disordered" evidence="1">
    <location>
        <begin position="321"/>
        <end position="371"/>
    </location>
</feature>
<feature type="compositionally biased region" description="Basic and acidic residues" evidence="1">
    <location>
        <begin position="339"/>
        <end position="356"/>
    </location>
</feature>
<dbReference type="Proteomes" id="UP000799779">
    <property type="component" value="Unassembled WGS sequence"/>
</dbReference>
<dbReference type="OrthoDB" id="3485856at2759"/>
<keyword evidence="3" id="KW-1185">Reference proteome</keyword>
<dbReference type="AlphaFoldDB" id="A0A6A5VW10"/>
<name>A0A6A5VW10_9PLEO</name>
<evidence type="ECO:0000256" key="1">
    <source>
        <dbReference type="SAM" id="MobiDB-lite"/>
    </source>
</evidence>